<dbReference type="InterPro" id="IPR001623">
    <property type="entry name" value="DnaJ_domain"/>
</dbReference>
<protein>
    <submittedName>
        <fullName evidence="4">DnaJ domain-containing protein</fullName>
    </submittedName>
</protein>
<dbReference type="PROSITE" id="PS00636">
    <property type="entry name" value="DNAJ_1"/>
    <property type="match status" value="1"/>
</dbReference>
<evidence type="ECO:0000256" key="1">
    <source>
        <dbReference type="SAM" id="MobiDB-lite"/>
    </source>
</evidence>
<dbReference type="Proteomes" id="UP001472866">
    <property type="component" value="Chromosome 13"/>
</dbReference>
<dbReference type="PRINTS" id="PR00625">
    <property type="entry name" value="JDOMAIN"/>
</dbReference>
<evidence type="ECO:0000256" key="2">
    <source>
        <dbReference type="SAM" id="SignalP"/>
    </source>
</evidence>
<dbReference type="Gene3D" id="1.10.287.110">
    <property type="entry name" value="DnaJ domain"/>
    <property type="match status" value="1"/>
</dbReference>
<keyword evidence="2" id="KW-0732">Signal</keyword>
<dbReference type="PANTHER" id="PTHR45184:SF1">
    <property type="entry name" value="DNAJ PROTEIN ERDJ3A"/>
    <property type="match status" value="1"/>
</dbReference>
<gene>
    <name evidence="4" type="ORF">HKI87_13g74780</name>
</gene>
<dbReference type="InterPro" id="IPR052842">
    <property type="entry name" value="ER_Co-chaperone"/>
</dbReference>
<feature type="region of interest" description="Disordered" evidence="1">
    <location>
        <begin position="101"/>
        <end position="131"/>
    </location>
</feature>
<dbReference type="AlphaFoldDB" id="A0AAX4PJ92"/>
<feature type="compositionally biased region" description="Gly residues" evidence="1">
    <location>
        <begin position="170"/>
        <end position="191"/>
    </location>
</feature>
<dbReference type="SUPFAM" id="SSF52833">
    <property type="entry name" value="Thioredoxin-like"/>
    <property type="match status" value="1"/>
</dbReference>
<feature type="chain" id="PRO_5043960214" evidence="2">
    <location>
        <begin position="32"/>
        <end position="435"/>
    </location>
</feature>
<keyword evidence="5" id="KW-1185">Reference proteome</keyword>
<dbReference type="InterPro" id="IPR036249">
    <property type="entry name" value="Thioredoxin-like_sf"/>
</dbReference>
<evidence type="ECO:0000313" key="4">
    <source>
        <dbReference type="EMBL" id="WZN65916.1"/>
    </source>
</evidence>
<reference evidence="4 5" key="1">
    <citation type="submission" date="2024-03" db="EMBL/GenBank/DDBJ databases">
        <title>Complete genome sequence of the green alga Chloropicon roscoffensis RCC1871.</title>
        <authorList>
            <person name="Lemieux C."/>
            <person name="Pombert J.-F."/>
            <person name="Otis C."/>
            <person name="Turmel M."/>
        </authorList>
    </citation>
    <scope>NUCLEOTIDE SEQUENCE [LARGE SCALE GENOMIC DNA]</scope>
    <source>
        <strain evidence="4 5">RCC1871</strain>
    </source>
</reference>
<name>A0AAX4PJ92_9CHLO</name>
<dbReference type="EMBL" id="CP151513">
    <property type="protein sequence ID" value="WZN65916.1"/>
    <property type="molecule type" value="Genomic_DNA"/>
</dbReference>
<dbReference type="InterPro" id="IPR018253">
    <property type="entry name" value="DnaJ_domain_CS"/>
</dbReference>
<dbReference type="InterPro" id="IPR036869">
    <property type="entry name" value="J_dom_sf"/>
</dbReference>
<feature type="region of interest" description="Disordered" evidence="1">
    <location>
        <begin position="170"/>
        <end position="192"/>
    </location>
</feature>
<dbReference type="SMART" id="SM00271">
    <property type="entry name" value="DnaJ"/>
    <property type="match status" value="1"/>
</dbReference>
<accession>A0AAX4PJ92</accession>
<proteinExistence type="predicted"/>
<evidence type="ECO:0000313" key="5">
    <source>
        <dbReference type="Proteomes" id="UP001472866"/>
    </source>
</evidence>
<dbReference type="SUPFAM" id="SSF46565">
    <property type="entry name" value="Chaperone J-domain"/>
    <property type="match status" value="1"/>
</dbReference>
<dbReference type="Pfam" id="PF00226">
    <property type="entry name" value="DnaJ"/>
    <property type="match status" value="1"/>
</dbReference>
<dbReference type="PROSITE" id="PS50076">
    <property type="entry name" value="DNAJ_2"/>
    <property type="match status" value="1"/>
</dbReference>
<feature type="signal peptide" evidence="2">
    <location>
        <begin position="1"/>
        <end position="31"/>
    </location>
</feature>
<evidence type="ECO:0000259" key="3">
    <source>
        <dbReference type="PROSITE" id="PS50076"/>
    </source>
</evidence>
<dbReference type="Gene3D" id="3.40.30.10">
    <property type="entry name" value="Glutaredoxin"/>
    <property type="match status" value="1"/>
</dbReference>
<feature type="compositionally biased region" description="Gly residues" evidence="1">
    <location>
        <begin position="108"/>
        <end position="131"/>
    </location>
</feature>
<dbReference type="CDD" id="cd06257">
    <property type="entry name" value="DnaJ"/>
    <property type="match status" value="1"/>
</dbReference>
<sequence>MGARRSSKLSGVFLLLLVLLASNYCLLRATAAGSKDYYELLGVPRDAPDNVIKKQFRKLALKYHPDKNPNDEKAKARFTDISRAYDVLSDPERRKQYDLGGEEMVNNGGRGGPGGPGGFRPGGGASFNFGGGGGGPSVEDLFAQFFGGGGGGGPGGASFSSFGGFGGGGPGGGGASFGQRQGRGGRQGGRGLEFKKESHLEELTLGNLEKAKQKTSKKLFLVVYHSSRAAYTGVTAEAVESATSNLNFVVNTLRCDCRKEPGLCKQERVSQDSVQRKPEIALYVSGKKKVFRKRKITEETLSEFVAKSIPQKPARGVGIGGAACSGRGGDGNKAGEWGTCLVFEDGSGQAYRGALRTMFDAFSHKYQGKIDFAVGGGSGAEGAAVVAYCGEAEVGRFSLDTSKLKRKRSPLSLADKFGTWIMGFYGGKKCKKVEL</sequence>
<dbReference type="PANTHER" id="PTHR45184">
    <property type="entry name" value="DNAJ PROTEIN ERDJ3A"/>
    <property type="match status" value="1"/>
</dbReference>
<feature type="domain" description="J" evidence="3">
    <location>
        <begin position="36"/>
        <end position="101"/>
    </location>
</feature>
<organism evidence="4 5">
    <name type="scientific">Chloropicon roscoffensis</name>
    <dbReference type="NCBI Taxonomy" id="1461544"/>
    <lineage>
        <taxon>Eukaryota</taxon>
        <taxon>Viridiplantae</taxon>
        <taxon>Chlorophyta</taxon>
        <taxon>Chloropicophyceae</taxon>
        <taxon>Chloropicales</taxon>
        <taxon>Chloropicaceae</taxon>
        <taxon>Chloropicon</taxon>
    </lineage>
</organism>